<feature type="domain" description="Transposable element P transposase-like RNase H" evidence="4">
    <location>
        <begin position="437"/>
        <end position="583"/>
    </location>
</feature>
<protein>
    <submittedName>
        <fullName evidence="7">Transposable element P transposase</fullName>
    </submittedName>
</protein>
<dbReference type="InterPro" id="IPR048367">
    <property type="entry name" value="TNP-like_RNaseH_C"/>
</dbReference>
<dbReference type="Pfam" id="PF12017">
    <property type="entry name" value="Tnp_P_element"/>
    <property type="match status" value="1"/>
</dbReference>
<keyword evidence="8" id="KW-1185">Reference proteome</keyword>
<evidence type="ECO:0000313" key="8">
    <source>
        <dbReference type="Proteomes" id="UP001219518"/>
    </source>
</evidence>
<feature type="region of interest" description="Disordered" evidence="2">
    <location>
        <begin position="1"/>
        <end position="44"/>
    </location>
</feature>
<sequence>MPKVPRRKRLKPVKGARRKSHVDNKEISSSHDTNRASTSKEVDNSDVCGDCSILSITSPSTSLETRQNCYSQENDLFRSMDFDTNNMDIVDKEQSNSSPATPPPPVECVKDQDADKDSIDSNCNQVDCLLELKRKLDLFLPKRWMSLVSGEALHVIYYSNQKCFIIQRSLVVSPNGSVELFVHHELVNIEPFVNGLDPPKPLEIATINSTADRIISIVNSVWKMQVCSGYDDEKFHIAWATCKGGVIDRNPFHECRYVDTFRSTSCVKLVSGRKWRCSHCAKLYFPLRRIASAEAEKERHANTANILLTERQLLEKLANQRIELDKAKKKIYRQTARMQKLINEKGVLLDHSLSSDLEELLNNDKLTPAQSIFLQQQVKASQVKNACGMRWHPTMIRFALSVHLTSPAAYEMMRQTGMIKLPSSSTLFEYSHVKPAEEGIDGVALKFIAEKVAKFPENHKKFHVLMADEIHISQNLVFQKSTGQMIGYTSLDDIDNEVKNFEKYMDDPDTEIEESVASKMLVYMVKGVTNGIKEIVACFATKDLSANQLYVWTWKVIGALERSGIAVIAFTSDGSSVNRAFLKKNTPATIHESGITFDTLNKAAKERKVYFIADVPHLLKTIRNCLLNSRWDGKKSRRKMMKNGKKITWDFLIKLYEAKKNKSLRKSFKLNAMNVYPDSYARMKVKLAGQALSKTVCQDMRSQGWPESSETENFIERVNDWFDCLNGAHSSQGTKTRNANLAPYTTDNHLERFQKVEEFLKYLEEWENEAKNPNASLNLTLNNTAVGTANLDESEIEDGIFNPGEDTPACKKLLSSQTLEGIRMTSLAFQPLVLFMLDQGASFINARVLCQDPLEQHFSKIRAGQGGSNNPNVIQFLNRNRALHTIGELGMRKQKGNSGECGNQVKVTTDKLPKLKWRRVPKLNDDSHM</sequence>
<feature type="domain" description="Transposable element P transposase-like GTP-binding insertion" evidence="5">
    <location>
        <begin position="617"/>
        <end position="729"/>
    </location>
</feature>
<keyword evidence="1" id="KW-0175">Coiled coil</keyword>
<dbReference type="Pfam" id="PF21789">
    <property type="entry name" value="TNP-like_RNaseH_C"/>
    <property type="match status" value="1"/>
</dbReference>
<proteinExistence type="predicted"/>
<name>A0AAE1H6R8_9NEOP</name>
<evidence type="ECO:0000313" key="7">
    <source>
        <dbReference type="EMBL" id="KAK3915658.1"/>
    </source>
</evidence>
<evidence type="ECO:0000256" key="1">
    <source>
        <dbReference type="SAM" id="Coils"/>
    </source>
</evidence>
<feature type="coiled-coil region" evidence="1">
    <location>
        <begin position="290"/>
        <end position="344"/>
    </location>
</feature>
<accession>A0AAE1H6R8</accession>
<feature type="compositionally biased region" description="Basic residues" evidence="2">
    <location>
        <begin position="1"/>
        <end position="20"/>
    </location>
</feature>
<dbReference type="InterPro" id="IPR021896">
    <property type="entry name" value="THAP9-like_HTH"/>
</dbReference>
<evidence type="ECO:0000259" key="3">
    <source>
        <dbReference type="Pfam" id="PF12017"/>
    </source>
</evidence>
<dbReference type="Proteomes" id="UP001219518">
    <property type="component" value="Unassembled WGS sequence"/>
</dbReference>
<organism evidence="7 8">
    <name type="scientific">Frankliniella fusca</name>
    <dbReference type="NCBI Taxonomy" id="407009"/>
    <lineage>
        <taxon>Eukaryota</taxon>
        <taxon>Metazoa</taxon>
        <taxon>Ecdysozoa</taxon>
        <taxon>Arthropoda</taxon>
        <taxon>Hexapoda</taxon>
        <taxon>Insecta</taxon>
        <taxon>Pterygota</taxon>
        <taxon>Neoptera</taxon>
        <taxon>Paraneoptera</taxon>
        <taxon>Thysanoptera</taxon>
        <taxon>Terebrantia</taxon>
        <taxon>Thripoidea</taxon>
        <taxon>Thripidae</taxon>
        <taxon>Frankliniella</taxon>
    </lineage>
</organism>
<dbReference type="Pfam" id="PF21788">
    <property type="entry name" value="TNP-like_GBD"/>
    <property type="match status" value="1"/>
</dbReference>
<feature type="domain" description="Transposable element P transposase-like RNase H C-terminal" evidence="6">
    <location>
        <begin position="851"/>
        <end position="876"/>
    </location>
</feature>
<feature type="compositionally biased region" description="Basic and acidic residues" evidence="2">
    <location>
        <begin position="21"/>
        <end position="43"/>
    </location>
</feature>
<gene>
    <name evidence="7" type="ORF">KUF71_024801</name>
</gene>
<evidence type="ECO:0000259" key="6">
    <source>
        <dbReference type="Pfam" id="PF21789"/>
    </source>
</evidence>
<reference evidence="7" key="1">
    <citation type="submission" date="2021-07" db="EMBL/GenBank/DDBJ databases">
        <authorList>
            <person name="Catto M.A."/>
            <person name="Jacobson A."/>
            <person name="Kennedy G."/>
            <person name="Labadie P."/>
            <person name="Hunt B.G."/>
            <person name="Srinivasan R."/>
        </authorList>
    </citation>
    <scope>NUCLEOTIDE SEQUENCE</scope>
    <source>
        <strain evidence="7">PL_HMW_Pooled</strain>
        <tissue evidence="7">Head</tissue>
    </source>
</reference>
<dbReference type="Pfam" id="PF21787">
    <property type="entry name" value="TNP-like_RNaseH_N"/>
    <property type="match status" value="1"/>
</dbReference>
<evidence type="ECO:0000259" key="5">
    <source>
        <dbReference type="Pfam" id="PF21788"/>
    </source>
</evidence>
<comment type="caution">
    <text evidence="7">The sequence shown here is derived from an EMBL/GenBank/DDBJ whole genome shotgun (WGS) entry which is preliminary data.</text>
</comment>
<dbReference type="InterPro" id="IPR048366">
    <property type="entry name" value="TNP-like_GBD"/>
</dbReference>
<reference evidence="7" key="2">
    <citation type="journal article" date="2023" name="BMC Genomics">
        <title>Pest status, molecular evolution, and epigenetic factors derived from the genome assembly of Frankliniella fusca, a thysanopteran phytovirus vector.</title>
        <authorList>
            <person name="Catto M.A."/>
            <person name="Labadie P.E."/>
            <person name="Jacobson A.L."/>
            <person name="Kennedy G.G."/>
            <person name="Srinivasan R."/>
            <person name="Hunt B.G."/>
        </authorList>
    </citation>
    <scope>NUCLEOTIDE SEQUENCE</scope>
    <source>
        <strain evidence="7">PL_HMW_Pooled</strain>
    </source>
</reference>
<feature type="domain" description="THAP9-like helix-turn-helix" evidence="3">
    <location>
        <begin position="352"/>
        <end position="428"/>
    </location>
</feature>
<dbReference type="EMBL" id="JAHWGI010000446">
    <property type="protein sequence ID" value="KAK3915658.1"/>
    <property type="molecule type" value="Genomic_DNA"/>
</dbReference>
<evidence type="ECO:0000259" key="4">
    <source>
        <dbReference type="Pfam" id="PF21787"/>
    </source>
</evidence>
<dbReference type="AlphaFoldDB" id="A0AAE1H6R8"/>
<evidence type="ECO:0000256" key="2">
    <source>
        <dbReference type="SAM" id="MobiDB-lite"/>
    </source>
</evidence>
<dbReference type="InterPro" id="IPR048365">
    <property type="entry name" value="TNP-like_RNaseH_N"/>
</dbReference>